<proteinExistence type="predicted"/>
<evidence type="ECO:0000313" key="2">
    <source>
        <dbReference type="Proteomes" id="UP001222325"/>
    </source>
</evidence>
<name>A0AAD6XLW0_9AGAR</name>
<sequence length="151" mass="15449">LGLFAALAFTVQGQDPASTDTAPAVAQAPLDSAPITFARSSWIWTPEMAAGTAPLNAVRNFRRTYTAPAGKTPRLARILTLSDDTHTLFVNGRAVASGPFASPQSACAALHPCGNVFAVRVKNSGGGPAGLLAAIQVAYTDGTASLLAPEE</sequence>
<evidence type="ECO:0000313" key="1">
    <source>
        <dbReference type="EMBL" id="KAJ7080183.1"/>
    </source>
</evidence>
<gene>
    <name evidence="1" type="ORF">B0H15DRAFT_737053</name>
</gene>
<dbReference type="Proteomes" id="UP001222325">
    <property type="component" value="Unassembled WGS sequence"/>
</dbReference>
<feature type="non-terminal residue" evidence="1">
    <location>
        <position position="1"/>
    </location>
</feature>
<dbReference type="AlphaFoldDB" id="A0AAD6XLW0"/>
<feature type="non-terminal residue" evidence="1">
    <location>
        <position position="151"/>
    </location>
</feature>
<keyword evidence="2" id="KW-1185">Reference proteome</keyword>
<protein>
    <submittedName>
        <fullName evidence="1">Uncharacterized protein</fullName>
    </submittedName>
</protein>
<organism evidence="1 2">
    <name type="scientific">Mycena belliarum</name>
    <dbReference type="NCBI Taxonomy" id="1033014"/>
    <lineage>
        <taxon>Eukaryota</taxon>
        <taxon>Fungi</taxon>
        <taxon>Dikarya</taxon>
        <taxon>Basidiomycota</taxon>
        <taxon>Agaricomycotina</taxon>
        <taxon>Agaricomycetes</taxon>
        <taxon>Agaricomycetidae</taxon>
        <taxon>Agaricales</taxon>
        <taxon>Marasmiineae</taxon>
        <taxon>Mycenaceae</taxon>
        <taxon>Mycena</taxon>
    </lineage>
</organism>
<dbReference type="Gene3D" id="2.60.120.260">
    <property type="entry name" value="Galactose-binding domain-like"/>
    <property type="match status" value="1"/>
</dbReference>
<comment type="caution">
    <text evidence="1">The sequence shown here is derived from an EMBL/GenBank/DDBJ whole genome shotgun (WGS) entry which is preliminary data.</text>
</comment>
<dbReference type="EMBL" id="JARJCN010000056">
    <property type="protein sequence ID" value="KAJ7080183.1"/>
    <property type="molecule type" value="Genomic_DNA"/>
</dbReference>
<accession>A0AAD6XLW0</accession>
<reference evidence="1" key="1">
    <citation type="submission" date="2023-03" db="EMBL/GenBank/DDBJ databases">
        <title>Massive genome expansion in bonnet fungi (Mycena s.s.) driven by repeated elements and novel gene families across ecological guilds.</title>
        <authorList>
            <consortium name="Lawrence Berkeley National Laboratory"/>
            <person name="Harder C.B."/>
            <person name="Miyauchi S."/>
            <person name="Viragh M."/>
            <person name="Kuo A."/>
            <person name="Thoen E."/>
            <person name="Andreopoulos B."/>
            <person name="Lu D."/>
            <person name="Skrede I."/>
            <person name="Drula E."/>
            <person name="Henrissat B."/>
            <person name="Morin E."/>
            <person name="Kohler A."/>
            <person name="Barry K."/>
            <person name="LaButti K."/>
            <person name="Morin E."/>
            <person name="Salamov A."/>
            <person name="Lipzen A."/>
            <person name="Mereny Z."/>
            <person name="Hegedus B."/>
            <person name="Baldrian P."/>
            <person name="Stursova M."/>
            <person name="Weitz H."/>
            <person name="Taylor A."/>
            <person name="Grigoriev I.V."/>
            <person name="Nagy L.G."/>
            <person name="Martin F."/>
            <person name="Kauserud H."/>
        </authorList>
    </citation>
    <scope>NUCLEOTIDE SEQUENCE</scope>
    <source>
        <strain evidence="1">CBHHK173m</strain>
    </source>
</reference>